<dbReference type="Gene3D" id="3.10.129.10">
    <property type="entry name" value="Hotdog Thioesterase"/>
    <property type="match status" value="2"/>
</dbReference>
<organism evidence="3 4">
    <name type="scientific">Azorhizobium oxalatiphilum</name>
    <dbReference type="NCBI Taxonomy" id="980631"/>
    <lineage>
        <taxon>Bacteria</taxon>
        <taxon>Pseudomonadati</taxon>
        <taxon>Pseudomonadota</taxon>
        <taxon>Alphaproteobacteria</taxon>
        <taxon>Hyphomicrobiales</taxon>
        <taxon>Xanthobacteraceae</taxon>
        <taxon>Azorhizobium</taxon>
    </lineage>
</organism>
<evidence type="ECO:0000313" key="3">
    <source>
        <dbReference type="EMBL" id="GGF63262.1"/>
    </source>
</evidence>
<reference evidence="3" key="1">
    <citation type="journal article" date="2014" name="Int. J. Syst. Evol. Microbiol.">
        <title>Complete genome sequence of Corynebacterium casei LMG S-19264T (=DSM 44701T), isolated from a smear-ripened cheese.</title>
        <authorList>
            <consortium name="US DOE Joint Genome Institute (JGI-PGF)"/>
            <person name="Walter F."/>
            <person name="Albersmeier A."/>
            <person name="Kalinowski J."/>
            <person name="Ruckert C."/>
        </authorList>
    </citation>
    <scope>NUCLEOTIDE SEQUENCE</scope>
    <source>
        <strain evidence="3">CCM 7897</strain>
    </source>
</reference>
<gene>
    <name evidence="3" type="ORF">GCM10007301_23850</name>
</gene>
<dbReference type="SUPFAM" id="SSF54637">
    <property type="entry name" value="Thioesterase/thiol ester dehydrase-isomerase"/>
    <property type="match status" value="1"/>
</dbReference>
<accession>A0A917BZM0</accession>
<evidence type="ECO:0000313" key="4">
    <source>
        <dbReference type="Proteomes" id="UP000606044"/>
    </source>
</evidence>
<protein>
    <recommendedName>
        <fullName evidence="2">FAS1-like dehydratase domain-containing protein</fullName>
    </recommendedName>
</protein>
<dbReference type="AlphaFoldDB" id="A0A917BZM0"/>
<sequence length="294" mass="32629">MSTMDLNHFRTWIGRTETAHDLLTARAVREMRATLDLPPGEPVPGEAAVMTAHWCLAPATAPMHSLGPDGHPARGGFLPPVPLPRRMWAGSRLEWHDELKVNDQVGRTSRIADVVIKQGRTGTLCFVTVEHEITTARGLAIHEWQDIVYRGTDAPAGGTGNEEAQPEPQWQESVETSPVLLFRYSALTFNGHRIHYDRRYCVEEEGYPGLVVHGPLQATLLAEFAARLLKRKPKSFSFRSVRPIFDGPPMTLNAVPLPIERLEAMPPHIRQAEGGLTLWTADSEGRPCMMAEAV</sequence>
<evidence type="ECO:0000259" key="2">
    <source>
        <dbReference type="Pfam" id="PF13452"/>
    </source>
</evidence>
<name>A0A917BZM0_9HYPH</name>
<proteinExistence type="predicted"/>
<dbReference type="EMBL" id="BMCT01000002">
    <property type="protein sequence ID" value="GGF63262.1"/>
    <property type="molecule type" value="Genomic_DNA"/>
</dbReference>
<dbReference type="PANTHER" id="PTHR28152:SF1">
    <property type="entry name" value="HYDROXYACYL-THIOESTER DEHYDRATASE TYPE 2, MITOCHONDRIAL"/>
    <property type="match status" value="1"/>
</dbReference>
<reference evidence="3" key="2">
    <citation type="submission" date="2020-09" db="EMBL/GenBank/DDBJ databases">
        <authorList>
            <person name="Sun Q."/>
            <person name="Sedlacek I."/>
        </authorList>
    </citation>
    <scope>NUCLEOTIDE SEQUENCE</scope>
    <source>
        <strain evidence="3">CCM 7897</strain>
    </source>
</reference>
<comment type="caution">
    <text evidence="3">The sequence shown here is derived from an EMBL/GenBank/DDBJ whole genome shotgun (WGS) entry which is preliminary data.</text>
</comment>
<dbReference type="InterPro" id="IPR039569">
    <property type="entry name" value="FAS1-like_DH_region"/>
</dbReference>
<evidence type="ECO:0000256" key="1">
    <source>
        <dbReference type="SAM" id="MobiDB-lite"/>
    </source>
</evidence>
<feature type="region of interest" description="Disordered" evidence="1">
    <location>
        <begin position="152"/>
        <end position="172"/>
    </location>
</feature>
<dbReference type="InterPro" id="IPR052741">
    <property type="entry name" value="Mitochondrial_HTD2"/>
</dbReference>
<feature type="domain" description="FAS1-like dehydratase" evidence="2">
    <location>
        <begin position="12"/>
        <end position="141"/>
    </location>
</feature>
<dbReference type="PANTHER" id="PTHR28152">
    <property type="entry name" value="HYDROXYACYL-THIOESTER DEHYDRATASE TYPE 2, MITOCHONDRIAL"/>
    <property type="match status" value="1"/>
</dbReference>
<keyword evidence="4" id="KW-1185">Reference proteome</keyword>
<dbReference type="RefSeq" id="WP_188578672.1">
    <property type="nucleotide sequence ID" value="NZ_BMCT01000002.1"/>
</dbReference>
<dbReference type="Pfam" id="PF13452">
    <property type="entry name" value="FAS1_DH_region"/>
    <property type="match status" value="1"/>
</dbReference>
<dbReference type="GO" id="GO:0019171">
    <property type="term" value="F:(3R)-hydroxyacyl-[acyl-carrier-protein] dehydratase activity"/>
    <property type="evidence" value="ECO:0007669"/>
    <property type="project" value="TreeGrafter"/>
</dbReference>
<dbReference type="InterPro" id="IPR029069">
    <property type="entry name" value="HotDog_dom_sf"/>
</dbReference>
<dbReference type="Proteomes" id="UP000606044">
    <property type="component" value="Unassembled WGS sequence"/>
</dbReference>